<evidence type="ECO:0000256" key="3">
    <source>
        <dbReference type="ARBA" id="ARBA00005539"/>
    </source>
</evidence>
<organism evidence="11 12">
    <name type="scientific">Desulfurobacterium pacificum</name>
    <dbReference type="NCBI Taxonomy" id="240166"/>
    <lineage>
        <taxon>Bacteria</taxon>
        <taxon>Pseudomonadati</taxon>
        <taxon>Aquificota</taxon>
        <taxon>Aquificia</taxon>
        <taxon>Desulfurobacteriales</taxon>
        <taxon>Desulfurobacteriaceae</taxon>
        <taxon>Desulfurobacterium</taxon>
    </lineage>
</organism>
<dbReference type="PIRSF" id="PIRSF001549">
    <property type="entry name" value="His-tRNA_synth"/>
    <property type="match status" value="1"/>
</dbReference>
<keyword evidence="9" id="KW-0368">Histidine biosynthesis</keyword>
<evidence type="ECO:0000256" key="1">
    <source>
        <dbReference type="ARBA" id="ARBA00004496"/>
    </source>
</evidence>
<dbReference type="PROSITE" id="PS50862">
    <property type="entry name" value="AA_TRNA_LIGASE_II"/>
    <property type="match status" value="1"/>
</dbReference>
<dbReference type="NCBIfam" id="TIGR00443">
    <property type="entry name" value="hisZ_biosyn_reg"/>
    <property type="match status" value="1"/>
</dbReference>
<dbReference type="PANTHER" id="PTHR43707">
    <property type="entry name" value="HISTIDYL-TRNA SYNTHETASE"/>
    <property type="match status" value="1"/>
</dbReference>
<dbReference type="RefSeq" id="WP_283400290.1">
    <property type="nucleotide sequence ID" value="NZ_FXUB01000002.1"/>
</dbReference>
<dbReference type="InterPro" id="IPR004517">
    <property type="entry name" value="HisZ"/>
</dbReference>
<keyword evidence="12" id="KW-1185">Reference proteome</keyword>
<proteinExistence type="inferred from homology"/>
<evidence type="ECO:0000256" key="6">
    <source>
        <dbReference type="ARBA" id="ARBA00020397"/>
    </source>
</evidence>
<dbReference type="InterPro" id="IPR006195">
    <property type="entry name" value="aa-tRNA-synth_II"/>
</dbReference>
<dbReference type="CDD" id="cd00773">
    <property type="entry name" value="HisRS-like_core"/>
    <property type="match status" value="1"/>
</dbReference>
<comment type="similarity">
    <text evidence="3 9">Belongs to the class-II aminoacyl-tRNA synthetase family. HisZ subfamily.</text>
</comment>
<comment type="caution">
    <text evidence="11">The sequence shown here is derived from an EMBL/GenBank/DDBJ whole genome shotgun (WGS) entry which is preliminary data.</text>
</comment>
<comment type="function">
    <text evidence="8 9">Required for the first step of histidine biosynthesis. May allow the feedback regulation of ATP phosphoribosyltransferase activity by histidine.</text>
</comment>
<comment type="subunit">
    <text evidence="5">Homodimer.</text>
</comment>
<dbReference type="SUPFAM" id="SSF55681">
    <property type="entry name" value="Class II aaRS and biotin synthetases"/>
    <property type="match status" value="1"/>
</dbReference>
<dbReference type="InterPro" id="IPR045864">
    <property type="entry name" value="aa-tRNA-synth_II/BPL/LPL"/>
</dbReference>
<dbReference type="InterPro" id="IPR041715">
    <property type="entry name" value="HisRS-like_core"/>
</dbReference>
<gene>
    <name evidence="9" type="primary">hisZ</name>
    <name evidence="11" type="ORF">SAMN06265339_0803</name>
</gene>
<dbReference type="Pfam" id="PF13393">
    <property type="entry name" value="tRNA-synt_His"/>
    <property type="match status" value="1"/>
</dbReference>
<dbReference type="Gene3D" id="3.30.930.10">
    <property type="entry name" value="Bira Bifunctional Protein, Domain 2"/>
    <property type="match status" value="1"/>
</dbReference>
<sequence length="419" mass="48004">MAITEIPKGFKTLLPDEANKREKILTSMERVIKLWGYNPLFPPTVEFLSTFKAVDEKFEEIAFKVVDRETGKLMAVRPDFTPQVARIVASSFKDEAPPFRFYYKGKVFRDVEGERETYQIGFELIGVNEPEADAEIVSVVVNILENLGLKSFQIDIGNSEFIDGVIEELQIPSPTTFIKLLSSKDISGIELFMEEHHISGERREKILTLLDLYGREETLDKAAQIFQNEQSLSAVKRLKEILEILKSYGFESKVIFDLSERKGMKYHTGITYEVFHPLLGCSLASGGRYDQLLKKFGRDLPATGIAVNVDSLQLLLERKGIFKEEKKDFYIIDLKKERKLAYEIAKALREKGFSVARDIIKRSIEESVKTAFGKGYRYVIVLNRELKTPHHIYLSSEKHFPLDDKNLIESILTAVKEEK</sequence>
<keyword evidence="9" id="KW-0028">Amino-acid biosynthesis</keyword>
<evidence type="ECO:0000256" key="5">
    <source>
        <dbReference type="ARBA" id="ARBA00011738"/>
    </source>
</evidence>
<evidence type="ECO:0000256" key="4">
    <source>
        <dbReference type="ARBA" id="ARBA00011496"/>
    </source>
</evidence>
<feature type="domain" description="Aminoacyl-transfer RNA synthetases class-II family profile" evidence="10">
    <location>
        <begin position="21"/>
        <end position="287"/>
    </location>
</feature>
<keyword evidence="7 9" id="KW-0963">Cytoplasm</keyword>
<dbReference type="PANTHER" id="PTHR43707:SF1">
    <property type="entry name" value="HISTIDINE--TRNA LIGASE, MITOCHONDRIAL-RELATED"/>
    <property type="match status" value="1"/>
</dbReference>
<comment type="subunit">
    <text evidence="4 9">Heteromultimer composed of HisG and HisZ subunits.</text>
</comment>
<dbReference type="HAMAP" id="MF_00125">
    <property type="entry name" value="HisZ"/>
    <property type="match status" value="1"/>
</dbReference>
<dbReference type="InterPro" id="IPR004516">
    <property type="entry name" value="HisRS/HisZ"/>
</dbReference>
<protein>
    <recommendedName>
        <fullName evidence="6 9">ATP phosphoribosyltransferase regulatory subunit</fullName>
    </recommendedName>
</protein>
<reference evidence="11 12" key="1">
    <citation type="submission" date="2017-05" db="EMBL/GenBank/DDBJ databases">
        <authorList>
            <person name="Varghese N."/>
            <person name="Submissions S."/>
        </authorList>
    </citation>
    <scope>NUCLEOTIDE SEQUENCE [LARGE SCALE GENOMIC DNA]</scope>
    <source>
        <strain evidence="11 12">DSM 15522</strain>
    </source>
</reference>
<evidence type="ECO:0000259" key="10">
    <source>
        <dbReference type="PROSITE" id="PS50862"/>
    </source>
</evidence>
<evidence type="ECO:0000256" key="7">
    <source>
        <dbReference type="ARBA" id="ARBA00022490"/>
    </source>
</evidence>
<evidence type="ECO:0000256" key="8">
    <source>
        <dbReference type="ARBA" id="ARBA00025246"/>
    </source>
</evidence>
<dbReference type="Proteomes" id="UP001157911">
    <property type="component" value="Unassembled WGS sequence"/>
</dbReference>
<comment type="pathway">
    <text evidence="2 9">Amino-acid biosynthesis; L-histidine biosynthesis; L-histidine from 5-phospho-alpha-D-ribose 1-diphosphate: step 1/9.</text>
</comment>
<accession>A0ABY1NJK1</accession>
<comment type="subcellular location">
    <subcellularLocation>
        <location evidence="1 9">Cytoplasm</location>
    </subcellularLocation>
</comment>
<evidence type="ECO:0000256" key="9">
    <source>
        <dbReference type="HAMAP-Rule" id="MF_00125"/>
    </source>
</evidence>
<evidence type="ECO:0000313" key="11">
    <source>
        <dbReference type="EMBL" id="SMP10424.1"/>
    </source>
</evidence>
<name>A0ABY1NJK1_9BACT</name>
<evidence type="ECO:0000313" key="12">
    <source>
        <dbReference type="Proteomes" id="UP001157911"/>
    </source>
</evidence>
<dbReference type="EMBL" id="FXUB01000002">
    <property type="protein sequence ID" value="SMP10424.1"/>
    <property type="molecule type" value="Genomic_DNA"/>
</dbReference>
<evidence type="ECO:0000256" key="2">
    <source>
        <dbReference type="ARBA" id="ARBA00004667"/>
    </source>
</evidence>
<comment type="miscellaneous">
    <text evidence="9">This function is generally fulfilled by the C-terminal part of HisG, which is missing in some bacteria such as this one.</text>
</comment>